<sequence>MTGNYTEIIEIIVPATAAAGETVNVEVKVLNLYSGPNDITVTGNVNGLTLHFGGVYHTVPAGSIQSFYDAFIMPDRSVRVYAWSWYWGDNAWQVVGEGDDEAYVDI</sequence>
<comment type="caution">
    <text evidence="1">The sequence shown here is derived from an EMBL/GenBank/DDBJ whole genome shotgun (WGS) entry which is preliminary data.</text>
</comment>
<dbReference type="EMBL" id="BARV01036358">
    <property type="protein sequence ID" value="GAI53122.1"/>
    <property type="molecule type" value="Genomic_DNA"/>
</dbReference>
<evidence type="ECO:0008006" key="2">
    <source>
        <dbReference type="Google" id="ProtNLM"/>
    </source>
</evidence>
<reference evidence="1" key="1">
    <citation type="journal article" date="2014" name="Front. Microbiol.">
        <title>High frequency of phylogenetically diverse reductive dehalogenase-homologous genes in deep subseafloor sedimentary metagenomes.</title>
        <authorList>
            <person name="Kawai M."/>
            <person name="Futagami T."/>
            <person name="Toyoda A."/>
            <person name="Takaki Y."/>
            <person name="Nishi S."/>
            <person name="Hori S."/>
            <person name="Arai W."/>
            <person name="Tsubouchi T."/>
            <person name="Morono Y."/>
            <person name="Uchiyama I."/>
            <person name="Ito T."/>
            <person name="Fujiyama A."/>
            <person name="Inagaki F."/>
            <person name="Takami H."/>
        </authorList>
    </citation>
    <scope>NUCLEOTIDE SEQUENCE</scope>
    <source>
        <strain evidence="1">Expedition CK06-06</strain>
    </source>
</reference>
<evidence type="ECO:0000313" key="1">
    <source>
        <dbReference type="EMBL" id="GAI53122.1"/>
    </source>
</evidence>
<organism evidence="1">
    <name type="scientific">marine sediment metagenome</name>
    <dbReference type="NCBI Taxonomy" id="412755"/>
    <lineage>
        <taxon>unclassified sequences</taxon>
        <taxon>metagenomes</taxon>
        <taxon>ecological metagenomes</taxon>
    </lineage>
</organism>
<name>X1P9Z5_9ZZZZ</name>
<proteinExistence type="predicted"/>
<accession>X1P9Z5</accession>
<protein>
    <recommendedName>
        <fullName evidence="2">CARDB domain-containing protein</fullName>
    </recommendedName>
</protein>
<gene>
    <name evidence="1" type="ORF">S06H3_56517</name>
</gene>
<feature type="non-terminal residue" evidence="1">
    <location>
        <position position="106"/>
    </location>
</feature>
<dbReference type="AlphaFoldDB" id="X1P9Z5"/>